<proteinExistence type="predicted"/>
<dbReference type="Gene3D" id="1.10.1450.10">
    <property type="entry name" value="Tetraspanin"/>
    <property type="match status" value="1"/>
</dbReference>
<dbReference type="Ensembl" id="ENSHCOT00000002887.1">
    <property type="protein sequence ID" value="ENSHCOP00000006911.1"/>
    <property type="gene ID" value="ENSHCOG00000008793.1"/>
</dbReference>
<evidence type="ECO:0000256" key="1">
    <source>
        <dbReference type="SAM" id="Phobius"/>
    </source>
</evidence>
<dbReference type="InterPro" id="IPR008952">
    <property type="entry name" value="Tetraspanin_EC2_sf"/>
</dbReference>
<dbReference type="Proteomes" id="UP000264820">
    <property type="component" value="Unplaced"/>
</dbReference>
<keyword evidence="1" id="KW-1133">Transmembrane helix</keyword>
<dbReference type="OMA" id="PCVSVKA"/>
<reference evidence="2" key="1">
    <citation type="submission" date="2025-08" db="UniProtKB">
        <authorList>
            <consortium name="Ensembl"/>
        </authorList>
    </citation>
    <scope>IDENTIFICATION</scope>
</reference>
<reference evidence="2" key="2">
    <citation type="submission" date="2025-09" db="UniProtKB">
        <authorList>
            <consortium name="Ensembl"/>
        </authorList>
    </citation>
    <scope>IDENTIFICATION</scope>
</reference>
<keyword evidence="1" id="KW-0472">Membrane</keyword>
<accession>A0A3Q2Y266</accession>
<dbReference type="GO" id="GO:0016020">
    <property type="term" value="C:membrane"/>
    <property type="evidence" value="ECO:0007669"/>
    <property type="project" value="InterPro"/>
</dbReference>
<organism evidence="2 3">
    <name type="scientific">Hippocampus comes</name>
    <name type="common">Tiger tail seahorse</name>
    <dbReference type="NCBI Taxonomy" id="109280"/>
    <lineage>
        <taxon>Eukaryota</taxon>
        <taxon>Metazoa</taxon>
        <taxon>Chordata</taxon>
        <taxon>Craniata</taxon>
        <taxon>Vertebrata</taxon>
        <taxon>Euteleostomi</taxon>
        <taxon>Actinopterygii</taxon>
        <taxon>Neopterygii</taxon>
        <taxon>Teleostei</taxon>
        <taxon>Neoteleostei</taxon>
        <taxon>Acanthomorphata</taxon>
        <taxon>Syngnathiaria</taxon>
        <taxon>Syngnathiformes</taxon>
        <taxon>Syngnathoidei</taxon>
        <taxon>Syngnathidae</taxon>
        <taxon>Hippocampus</taxon>
    </lineage>
</organism>
<protein>
    <submittedName>
        <fullName evidence="2">Uncharacterized protein</fullName>
    </submittedName>
</protein>
<dbReference type="GeneTree" id="ENSGT00940000174996"/>
<feature type="transmembrane region" description="Helical" evidence="1">
    <location>
        <begin position="12"/>
        <end position="32"/>
    </location>
</feature>
<keyword evidence="3" id="KW-1185">Reference proteome</keyword>
<sequence>MGKVNIWLKRSFIVVASLMAVSAVFLFFFHMFTLHGMSSFVRIEEMIVGINAMYAMSITILVLPIIGLYGVSDPSAFSLSQIIKLMSKFYLSMQPINSTSEVDMKILTETQIELECCGVQHGYVEWGYNISESCLCKGAVEDCGRPQEQQPVSACRGHASHDL</sequence>
<feature type="transmembrane region" description="Helical" evidence="1">
    <location>
        <begin position="52"/>
        <end position="71"/>
    </location>
</feature>
<name>A0A3Q2Y266_HIPCM</name>
<dbReference type="AlphaFoldDB" id="A0A3Q2Y266"/>
<evidence type="ECO:0000313" key="3">
    <source>
        <dbReference type="Proteomes" id="UP000264820"/>
    </source>
</evidence>
<keyword evidence="1" id="KW-0812">Transmembrane</keyword>
<evidence type="ECO:0000313" key="2">
    <source>
        <dbReference type="Ensembl" id="ENSHCOP00000006911.1"/>
    </source>
</evidence>